<proteinExistence type="predicted"/>
<organism evidence="1 2">
    <name type="scientific">Gossypium davidsonii</name>
    <name type="common">Davidson's cotton</name>
    <name type="synonym">Gossypium klotzschianum subsp. davidsonii</name>
    <dbReference type="NCBI Taxonomy" id="34287"/>
    <lineage>
        <taxon>Eukaryota</taxon>
        <taxon>Viridiplantae</taxon>
        <taxon>Streptophyta</taxon>
        <taxon>Embryophyta</taxon>
        <taxon>Tracheophyta</taxon>
        <taxon>Spermatophyta</taxon>
        <taxon>Magnoliopsida</taxon>
        <taxon>eudicotyledons</taxon>
        <taxon>Gunneridae</taxon>
        <taxon>Pentapetalae</taxon>
        <taxon>rosids</taxon>
        <taxon>malvids</taxon>
        <taxon>Malvales</taxon>
        <taxon>Malvaceae</taxon>
        <taxon>Malvoideae</taxon>
        <taxon>Gossypium</taxon>
    </lineage>
</organism>
<sequence length="67" mass="7907">MEGHPWFFLKTINYFDRLLKSIEQNKIRLVYSPFWLKFGPCLPECDKDLMHAIGSTFGVKNLALFQI</sequence>
<gene>
    <name evidence="1" type="ORF">Godav_003959</name>
</gene>
<protein>
    <submittedName>
        <fullName evidence="1">Uncharacterized protein</fullName>
    </submittedName>
</protein>
<keyword evidence="2" id="KW-1185">Reference proteome</keyword>
<evidence type="ECO:0000313" key="2">
    <source>
        <dbReference type="Proteomes" id="UP000593561"/>
    </source>
</evidence>
<name>A0A7J8SJK4_GOSDV</name>
<evidence type="ECO:0000313" key="1">
    <source>
        <dbReference type="EMBL" id="MBA0626261.1"/>
    </source>
</evidence>
<dbReference type="Proteomes" id="UP000593561">
    <property type="component" value="Unassembled WGS sequence"/>
</dbReference>
<dbReference type="AlphaFoldDB" id="A0A7J8SJK4"/>
<dbReference type="EMBL" id="JABFAC010000010">
    <property type="protein sequence ID" value="MBA0626261.1"/>
    <property type="molecule type" value="Genomic_DNA"/>
</dbReference>
<accession>A0A7J8SJK4</accession>
<comment type="caution">
    <text evidence="1">The sequence shown here is derived from an EMBL/GenBank/DDBJ whole genome shotgun (WGS) entry which is preliminary data.</text>
</comment>
<reference evidence="1 2" key="1">
    <citation type="journal article" date="2019" name="Genome Biol. Evol.">
        <title>Insights into the evolution of the New World diploid cottons (Gossypium, subgenus Houzingenia) based on genome sequencing.</title>
        <authorList>
            <person name="Grover C.E."/>
            <person name="Arick M.A. 2nd"/>
            <person name="Thrash A."/>
            <person name="Conover J.L."/>
            <person name="Sanders W.S."/>
            <person name="Peterson D.G."/>
            <person name="Frelichowski J.E."/>
            <person name="Scheffler J.A."/>
            <person name="Scheffler B.E."/>
            <person name="Wendel J.F."/>
        </authorList>
    </citation>
    <scope>NUCLEOTIDE SEQUENCE [LARGE SCALE GENOMIC DNA]</scope>
    <source>
        <strain evidence="1">27</strain>
        <tissue evidence="1">Leaf</tissue>
    </source>
</reference>